<evidence type="ECO:0000313" key="3">
    <source>
        <dbReference type="EMBL" id="RIH64736.1"/>
    </source>
</evidence>
<dbReference type="Pfam" id="PF01075">
    <property type="entry name" value="Glyco_transf_9"/>
    <property type="match status" value="1"/>
</dbReference>
<proteinExistence type="predicted"/>
<keyword evidence="4" id="KW-1185">Reference proteome</keyword>
<dbReference type="OrthoDB" id="9768048at2"/>
<dbReference type="Proteomes" id="UP000266441">
    <property type="component" value="Unassembled WGS sequence"/>
</dbReference>
<dbReference type="InterPro" id="IPR051199">
    <property type="entry name" value="LPS_LOS_Heptosyltrfase"/>
</dbReference>
<sequence>MKYLAIRFSSIGDIVLTTPVVRCLKQQVEGAEIHFVTKKVYAPLVSSNPYIDKVHVLSENMGELIEQLQEEQFDYIVDLHHNLRSSKIKRKLNIPSFTFKKLNIEKYLLVNFKINRLPQKHIVDRYLETLSVFDVKNDGKGLDFFIPEEEDSGTKELPPSFQNGFVAFAIAGTWATKKLPVSKVVEICNNIDFPVVLLGGEGEKEEAEEILKQSKGNVVSLAGAISLNQSASLVRDARVVLTNDTGLMHIAAAFRKKILSFWGNTAPDFGMTPYLAHPASEMMEKTGLRCRPCSKLGYRKCPKKHFRCMMEQDSEKAVKWINQQFTN</sequence>
<dbReference type="CDD" id="cd03789">
    <property type="entry name" value="GT9_LPS_heptosyltransferase"/>
    <property type="match status" value="1"/>
</dbReference>
<dbReference type="EMBL" id="QWET01000009">
    <property type="protein sequence ID" value="RIH64736.1"/>
    <property type="molecule type" value="Genomic_DNA"/>
</dbReference>
<name>A0A399CZS8_9BACT</name>
<accession>A0A399CZS8</accession>
<dbReference type="SUPFAM" id="SSF53756">
    <property type="entry name" value="UDP-Glycosyltransferase/glycogen phosphorylase"/>
    <property type="match status" value="1"/>
</dbReference>
<dbReference type="GO" id="GO:0005829">
    <property type="term" value="C:cytosol"/>
    <property type="evidence" value="ECO:0007669"/>
    <property type="project" value="TreeGrafter"/>
</dbReference>
<dbReference type="GO" id="GO:0009244">
    <property type="term" value="P:lipopolysaccharide core region biosynthetic process"/>
    <property type="evidence" value="ECO:0007669"/>
    <property type="project" value="TreeGrafter"/>
</dbReference>
<evidence type="ECO:0000256" key="2">
    <source>
        <dbReference type="ARBA" id="ARBA00022679"/>
    </source>
</evidence>
<dbReference type="GO" id="GO:0008713">
    <property type="term" value="F:ADP-heptose-lipopolysaccharide heptosyltransferase activity"/>
    <property type="evidence" value="ECO:0007669"/>
    <property type="project" value="TreeGrafter"/>
</dbReference>
<evidence type="ECO:0000256" key="1">
    <source>
        <dbReference type="ARBA" id="ARBA00022676"/>
    </source>
</evidence>
<keyword evidence="1" id="KW-0328">Glycosyltransferase</keyword>
<organism evidence="3 4">
    <name type="scientific">Mariniphaga sediminis</name>
    <dbReference type="NCBI Taxonomy" id="1628158"/>
    <lineage>
        <taxon>Bacteria</taxon>
        <taxon>Pseudomonadati</taxon>
        <taxon>Bacteroidota</taxon>
        <taxon>Bacteroidia</taxon>
        <taxon>Marinilabiliales</taxon>
        <taxon>Prolixibacteraceae</taxon>
        <taxon>Mariniphaga</taxon>
    </lineage>
</organism>
<keyword evidence="2 3" id="KW-0808">Transferase</keyword>
<dbReference type="AlphaFoldDB" id="A0A399CZS8"/>
<dbReference type="InterPro" id="IPR002201">
    <property type="entry name" value="Glyco_trans_9"/>
</dbReference>
<dbReference type="Gene3D" id="3.40.50.2000">
    <property type="entry name" value="Glycogen Phosphorylase B"/>
    <property type="match status" value="2"/>
</dbReference>
<reference evidence="3 4" key="1">
    <citation type="journal article" date="2015" name="Int. J. Syst. Evol. Microbiol.">
        <title>Mariniphaga sediminis sp. nov., isolated from coastal sediment.</title>
        <authorList>
            <person name="Wang F.Q."/>
            <person name="Shen Q.Y."/>
            <person name="Chen G.J."/>
            <person name="Du Z.J."/>
        </authorList>
    </citation>
    <scope>NUCLEOTIDE SEQUENCE [LARGE SCALE GENOMIC DNA]</scope>
    <source>
        <strain evidence="3 4">SY21</strain>
    </source>
</reference>
<evidence type="ECO:0000313" key="4">
    <source>
        <dbReference type="Proteomes" id="UP000266441"/>
    </source>
</evidence>
<dbReference type="PANTHER" id="PTHR30160">
    <property type="entry name" value="TETRAACYLDISACCHARIDE 4'-KINASE-RELATED"/>
    <property type="match status" value="1"/>
</dbReference>
<dbReference type="PANTHER" id="PTHR30160:SF1">
    <property type="entry name" value="LIPOPOLYSACCHARIDE 1,2-N-ACETYLGLUCOSAMINETRANSFERASE-RELATED"/>
    <property type="match status" value="1"/>
</dbReference>
<protein>
    <submittedName>
        <fullName evidence="3">Lipopolysaccharide heptosyltransferase family protein</fullName>
    </submittedName>
</protein>
<gene>
    <name evidence="3" type="ORF">D1164_13590</name>
</gene>
<comment type="caution">
    <text evidence="3">The sequence shown here is derived from an EMBL/GenBank/DDBJ whole genome shotgun (WGS) entry which is preliminary data.</text>
</comment>